<dbReference type="GO" id="GO:0043022">
    <property type="term" value="F:ribosome binding"/>
    <property type="evidence" value="ECO:0007669"/>
    <property type="project" value="TreeGrafter"/>
</dbReference>
<accession>A0A142VA29</accession>
<dbReference type="PRINTS" id="PR00326">
    <property type="entry name" value="GTP1OBG"/>
</dbReference>
<dbReference type="PANTHER" id="PTHR10229">
    <property type="entry name" value="GTP-BINDING PROTEIN HFLX"/>
    <property type="match status" value="1"/>
</dbReference>
<dbReference type="CDD" id="cd01878">
    <property type="entry name" value="HflX"/>
    <property type="match status" value="1"/>
</dbReference>
<evidence type="ECO:0000256" key="1">
    <source>
        <dbReference type="ARBA" id="ARBA00022490"/>
    </source>
</evidence>
<feature type="binding site" evidence="7">
    <location>
        <begin position="263"/>
        <end position="266"/>
    </location>
    <ligand>
        <name>GTP</name>
        <dbReference type="ChEBI" id="CHEBI:37565"/>
    </ligand>
</feature>
<dbReference type="PATRIC" id="fig|61435.13.peg.666"/>
<dbReference type="InterPro" id="IPR006073">
    <property type="entry name" value="GTP-bd"/>
</dbReference>
<dbReference type="GO" id="GO:0005525">
    <property type="term" value="F:GTP binding"/>
    <property type="evidence" value="ECO:0007669"/>
    <property type="project" value="UniProtKB-UniRule"/>
</dbReference>
<dbReference type="AlphaFoldDB" id="A0A142VA29"/>
<keyword evidence="3 6" id="KW-0547">Nucleotide-binding</keyword>
<dbReference type="InterPro" id="IPR016496">
    <property type="entry name" value="GTPase_HflX"/>
</dbReference>
<comment type="subunit">
    <text evidence="6">Monomer. Associates with the 50S ribosomal subunit.</text>
</comment>
<feature type="binding site" evidence="7">
    <location>
        <begin position="216"/>
        <end position="223"/>
    </location>
    <ligand>
        <name>GTP</name>
        <dbReference type="ChEBI" id="CHEBI:37565"/>
    </ligand>
</feature>
<dbReference type="FunFam" id="3.40.50.300:FF:001198">
    <property type="entry name" value="GTPase HflX"/>
    <property type="match status" value="1"/>
</dbReference>
<dbReference type="Pfam" id="PF16360">
    <property type="entry name" value="GTP-bdg_M"/>
    <property type="match status" value="1"/>
</dbReference>
<dbReference type="Proteomes" id="UP000076394">
    <property type="component" value="Chromosome"/>
</dbReference>
<protein>
    <recommendedName>
        <fullName evidence="6">GTPase HflX</fullName>
    </recommendedName>
    <alternativeName>
        <fullName evidence="6">GTP-binding protein HflX</fullName>
    </alternativeName>
</protein>
<feature type="binding site" evidence="8">
    <location>
        <position position="223"/>
    </location>
    <ligand>
        <name>Mg(2+)</name>
        <dbReference type="ChEBI" id="CHEBI:18420"/>
    </ligand>
</feature>
<dbReference type="InterPro" id="IPR030394">
    <property type="entry name" value="G_HFLX_dom"/>
</dbReference>
<evidence type="ECO:0000256" key="7">
    <source>
        <dbReference type="PIRSR" id="PIRSR006809-1"/>
    </source>
</evidence>
<keyword evidence="5 6" id="KW-0342">GTP-binding</keyword>
<evidence type="ECO:0000256" key="6">
    <source>
        <dbReference type="HAMAP-Rule" id="MF_00900"/>
    </source>
</evidence>
<name>A0A142VA29_9CHLR</name>
<comment type="cofactor">
    <cofactor evidence="8">
        <name>Mg(2+)</name>
        <dbReference type="ChEBI" id="CHEBI:18420"/>
    </cofactor>
</comment>
<dbReference type="GO" id="GO:0005737">
    <property type="term" value="C:cytoplasm"/>
    <property type="evidence" value="ECO:0007669"/>
    <property type="project" value="UniProtKB-SubCell"/>
</dbReference>
<evidence type="ECO:0000256" key="3">
    <source>
        <dbReference type="ARBA" id="ARBA00022741"/>
    </source>
</evidence>
<keyword evidence="2 8" id="KW-0479">Metal-binding</keyword>
<evidence type="ECO:0000256" key="4">
    <source>
        <dbReference type="ARBA" id="ARBA00022842"/>
    </source>
</evidence>
<dbReference type="SUPFAM" id="SSF52540">
    <property type="entry name" value="P-loop containing nucleoside triphosphate hydrolases"/>
    <property type="match status" value="1"/>
</dbReference>
<dbReference type="Gene3D" id="6.10.250.2860">
    <property type="match status" value="1"/>
</dbReference>
<keyword evidence="1 6" id="KW-0963">Cytoplasm</keyword>
<dbReference type="EMBL" id="CP011127">
    <property type="protein sequence ID" value="AMU86461.1"/>
    <property type="molecule type" value="Genomic_DNA"/>
</dbReference>
<dbReference type="PANTHER" id="PTHR10229:SF0">
    <property type="entry name" value="GTP-BINDING PROTEIN 6-RELATED"/>
    <property type="match status" value="1"/>
</dbReference>
<dbReference type="Gene3D" id="3.40.50.11060">
    <property type="entry name" value="GTPase HflX, N-terminal domain"/>
    <property type="match status" value="1"/>
</dbReference>
<dbReference type="NCBIfam" id="TIGR03156">
    <property type="entry name" value="GTP_HflX"/>
    <property type="match status" value="1"/>
</dbReference>
<reference evidence="10 11" key="1">
    <citation type="submission" date="2015-03" db="EMBL/GenBank/DDBJ databases">
        <title>Genomic characterization of Dehalococcoides mccartyi strain 11a5, an unusal plasmid-containing chloroethene dechlorinator.</title>
        <authorList>
            <person name="Zhao S."/>
            <person name="Ding C."/>
            <person name="He J."/>
        </authorList>
    </citation>
    <scope>NUCLEOTIDE SEQUENCE [LARGE SCALE GENOMIC DNA]</scope>
    <source>
        <strain evidence="10 11">11a5</strain>
    </source>
</reference>
<keyword evidence="4 8" id="KW-0460">Magnesium</keyword>
<evidence type="ECO:0000256" key="2">
    <source>
        <dbReference type="ARBA" id="ARBA00022723"/>
    </source>
</evidence>
<dbReference type="InterPro" id="IPR025121">
    <property type="entry name" value="GTPase_HflX_N"/>
</dbReference>
<evidence type="ECO:0000256" key="5">
    <source>
        <dbReference type="ARBA" id="ARBA00023134"/>
    </source>
</evidence>
<dbReference type="Gene3D" id="3.40.50.300">
    <property type="entry name" value="P-loop containing nucleotide triphosphate hydrolases"/>
    <property type="match status" value="1"/>
</dbReference>
<gene>
    <name evidence="6" type="primary">hflX</name>
    <name evidence="10" type="ORF">Dm11a5_0635</name>
</gene>
<feature type="binding site" evidence="7">
    <location>
        <begin position="241"/>
        <end position="245"/>
    </location>
    <ligand>
        <name>GTP</name>
        <dbReference type="ChEBI" id="CHEBI:37565"/>
    </ligand>
</feature>
<evidence type="ECO:0000256" key="8">
    <source>
        <dbReference type="PIRSR" id="PIRSR006809-2"/>
    </source>
</evidence>
<dbReference type="InterPro" id="IPR027417">
    <property type="entry name" value="P-loop_NTPase"/>
</dbReference>
<comment type="subcellular location">
    <subcellularLocation>
        <location evidence="6">Cytoplasm</location>
    </subcellularLocation>
    <text evidence="6">May associate with membranes.</text>
</comment>
<sequence>MEDTINKTVGNNVVIQPERAVLAAVDTNRNSNWAIEDSLDELCQLVATAGATVVGRIIQKLHAPARNSYLGKGKLDELIEMKKELDYNLVIFDDELSPIQQRSLEEALGVKVIDRVALILDIFAKHANTREGQLQVELAQMQYLLPRLAGQWSHLERLGGGIGTRGPGESQLETDKRIVRTKIRNLKEHLDEVTIQRELYRERRRMRGVPVVSLVGYTNSGKSSLLNAVARTDVLAENKLFATLDPTTRRLYINGLGNVLLTDTVGFIRKLPPAIVKAFRATLEEINQADLLVHVVDITAKNAFEQCQTVEKILTDMGVADKPRLTAMNKIDLKLDTNRNWTEEEALNLLKTECPVAENTVLISAVKRWGLIELNLMLKEKLISMGFNPGYAVYDEIGEKKEQ</sequence>
<evidence type="ECO:0000313" key="11">
    <source>
        <dbReference type="Proteomes" id="UP000076394"/>
    </source>
</evidence>
<comment type="function">
    <text evidence="6">GTPase that associates with the 50S ribosomal subunit and may have a role during protein synthesis or ribosome biogenesis.</text>
</comment>
<dbReference type="InterPro" id="IPR032305">
    <property type="entry name" value="GTP-bd_M"/>
</dbReference>
<dbReference type="GO" id="GO:0003924">
    <property type="term" value="F:GTPase activity"/>
    <property type="evidence" value="ECO:0007669"/>
    <property type="project" value="UniProtKB-UniRule"/>
</dbReference>
<dbReference type="PROSITE" id="PS51705">
    <property type="entry name" value="G_HFLX"/>
    <property type="match status" value="1"/>
</dbReference>
<dbReference type="Pfam" id="PF13167">
    <property type="entry name" value="GTP-bdg_N"/>
    <property type="match status" value="1"/>
</dbReference>
<dbReference type="RefSeq" id="WP_011929006.1">
    <property type="nucleotide sequence ID" value="NZ_AP024514.1"/>
</dbReference>
<dbReference type="Pfam" id="PF01926">
    <property type="entry name" value="MMR_HSR1"/>
    <property type="match status" value="1"/>
</dbReference>
<comment type="similarity">
    <text evidence="6">Belongs to the TRAFAC class OBG-HflX-like GTPase superfamily. HflX GTPase family.</text>
</comment>
<dbReference type="GO" id="GO:0046872">
    <property type="term" value="F:metal ion binding"/>
    <property type="evidence" value="ECO:0007669"/>
    <property type="project" value="UniProtKB-KW"/>
</dbReference>
<dbReference type="HAMAP" id="MF_00900">
    <property type="entry name" value="GTPase_HflX"/>
    <property type="match status" value="1"/>
</dbReference>
<feature type="domain" description="Hflx-type G" evidence="9">
    <location>
        <begin position="210"/>
        <end position="333"/>
    </location>
</feature>
<feature type="binding site" evidence="7">
    <location>
        <begin position="329"/>
        <end position="332"/>
    </location>
    <ligand>
        <name>GTP</name>
        <dbReference type="ChEBI" id="CHEBI:37565"/>
    </ligand>
</feature>
<proteinExistence type="inferred from homology"/>
<dbReference type="OrthoDB" id="9812272at2"/>
<evidence type="ECO:0000313" key="10">
    <source>
        <dbReference type="EMBL" id="AMU86461.1"/>
    </source>
</evidence>
<dbReference type="PIRSF" id="PIRSF006809">
    <property type="entry name" value="GTP-binding_hflX_prd"/>
    <property type="match status" value="1"/>
</dbReference>
<feature type="binding site" evidence="8">
    <location>
        <position position="243"/>
    </location>
    <ligand>
        <name>Mg(2+)</name>
        <dbReference type="ChEBI" id="CHEBI:18420"/>
    </ligand>
</feature>
<organism evidence="10 11">
    <name type="scientific">Dehalococcoides mccartyi</name>
    <dbReference type="NCBI Taxonomy" id="61435"/>
    <lineage>
        <taxon>Bacteria</taxon>
        <taxon>Bacillati</taxon>
        <taxon>Chloroflexota</taxon>
        <taxon>Dehalococcoidia</taxon>
        <taxon>Dehalococcoidales</taxon>
        <taxon>Dehalococcoidaceae</taxon>
        <taxon>Dehalococcoides</taxon>
    </lineage>
</organism>
<dbReference type="InterPro" id="IPR042108">
    <property type="entry name" value="GTPase_HflX_N_sf"/>
</dbReference>
<evidence type="ECO:0000259" key="9">
    <source>
        <dbReference type="PROSITE" id="PS51705"/>
    </source>
</evidence>
<dbReference type="FunFam" id="3.40.50.11060:FF:000001">
    <property type="entry name" value="GTPase HflX"/>
    <property type="match status" value="1"/>
</dbReference>